<name>A0A9P1DSY7_9DINO</name>
<gene>
    <name evidence="2" type="ORF">C1SCF055_LOCUS39943</name>
</gene>
<evidence type="ECO:0000313" key="3">
    <source>
        <dbReference type="EMBL" id="CAL4802402.1"/>
    </source>
</evidence>
<dbReference type="EMBL" id="CAMXCT020006512">
    <property type="protein sequence ID" value="CAL1168465.1"/>
    <property type="molecule type" value="Genomic_DNA"/>
</dbReference>
<keyword evidence="4" id="KW-1185">Reference proteome</keyword>
<sequence length="224" mass="25131">MASGLWKMEEVNDAPPQLWEPKIEQKLSAICVLEQATRQEGQRRHGPDAGGGLPLKADQWTAFPEGPFAGSEDFIESQTWPLTPPTRVSSASSRAEDIPCLRSPSSFVIRQQQTPEERGTAICETQEELVEKLVKMAAMQINTSKAQFAASSERTDQLQEEASEGVPPRKAERQILGPRVKVGQLDRLWSKLYSEVSQRMTWLTADTKGINDRMDPEFKKKRHA</sequence>
<dbReference type="EMBL" id="CAMXCT010006512">
    <property type="protein sequence ID" value="CAI4015090.1"/>
    <property type="molecule type" value="Genomic_DNA"/>
</dbReference>
<dbReference type="AlphaFoldDB" id="A0A9P1DSY7"/>
<evidence type="ECO:0000313" key="2">
    <source>
        <dbReference type="EMBL" id="CAI4015090.1"/>
    </source>
</evidence>
<accession>A0A9P1DSY7</accession>
<evidence type="ECO:0000256" key="1">
    <source>
        <dbReference type="SAM" id="MobiDB-lite"/>
    </source>
</evidence>
<feature type="region of interest" description="Disordered" evidence="1">
    <location>
        <begin position="37"/>
        <end position="58"/>
    </location>
</feature>
<proteinExistence type="predicted"/>
<feature type="region of interest" description="Disordered" evidence="1">
    <location>
        <begin position="150"/>
        <end position="172"/>
    </location>
</feature>
<organism evidence="2">
    <name type="scientific">Cladocopium goreaui</name>
    <dbReference type="NCBI Taxonomy" id="2562237"/>
    <lineage>
        <taxon>Eukaryota</taxon>
        <taxon>Sar</taxon>
        <taxon>Alveolata</taxon>
        <taxon>Dinophyceae</taxon>
        <taxon>Suessiales</taxon>
        <taxon>Symbiodiniaceae</taxon>
        <taxon>Cladocopium</taxon>
    </lineage>
</organism>
<protein>
    <submittedName>
        <fullName evidence="2">Uncharacterized protein</fullName>
    </submittedName>
</protein>
<reference evidence="2" key="1">
    <citation type="submission" date="2022-10" db="EMBL/GenBank/DDBJ databases">
        <authorList>
            <person name="Chen Y."/>
            <person name="Dougan E. K."/>
            <person name="Chan C."/>
            <person name="Rhodes N."/>
            <person name="Thang M."/>
        </authorList>
    </citation>
    <scope>NUCLEOTIDE SEQUENCE</scope>
</reference>
<evidence type="ECO:0000313" key="4">
    <source>
        <dbReference type="Proteomes" id="UP001152797"/>
    </source>
</evidence>
<dbReference type="Proteomes" id="UP001152797">
    <property type="component" value="Unassembled WGS sequence"/>
</dbReference>
<dbReference type="OrthoDB" id="10464050at2759"/>
<dbReference type="EMBL" id="CAMXCT030006512">
    <property type="protein sequence ID" value="CAL4802402.1"/>
    <property type="molecule type" value="Genomic_DNA"/>
</dbReference>
<reference evidence="3 4" key="2">
    <citation type="submission" date="2024-05" db="EMBL/GenBank/DDBJ databases">
        <authorList>
            <person name="Chen Y."/>
            <person name="Shah S."/>
            <person name="Dougan E. K."/>
            <person name="Thang M."/>
            <person name="Chan C."/>
        </authorList>
    </citation>
    <scope>NUCLEOTIDE SEQUENCE [LARGE SCALE GENOMIC DNA]</scope>
</reference>
<comment type="caution">
    <text evidence="2">The sequence shown here is derived from an EMBL/GenBank/DDBJ whole genome shotgun (WGS) entry which is preliminary data.</text>
</comment>